<feature type="region of interest" description="Disordered" evidence="1">
    <location>
        <begin position="1"/>
        <end position="48"/>
    </location>
</feature>
<accession>A0A1E5Q0H9</accession>
<organism evidence="2 3">
    <name type="scientific">Streptomyces subrutilus</name>
    <dbReference type="NCBI Taxonomy" id="36818"/>
    <lineage>
        <taxon>Bacteria</taxon>
        <taxon>Bacillati</taxon>
        <taxon>Actinomycetota</taxon>
        <taxon>Actinomycetes</taxon>
        <taxon>Kitasatosporales</taxon>
        <taxon>Streptomycetaceae</taxon>
        <taxon>Streptomyces</taxon>
    </lineage>
</organism>
<name>A0A1E5Q0H9_9ACTN</name>
<evidence type="ECO:0000313" key="3">
    <source>
        <dbReference type="Proteomes" id="UP000095705"/>
    </source>
</evidence>
<proteinExistence type="predicted"/>
<keyword evidence="3" id="KW-1185">Reference proteome</keyword>
<evidence type="ECO:0000313" key="2">
    <source>
        <dbReference type="EMBL" id="OEJ35307.1"/>
    </source>
</evidence>
<dbReference type="AlphaFoldDB" id="A0A1E5Q0H9"/>
<sequence length="75" mass="7994">MSHPTDGLLLTRPAAITVRTGPAPNRPEHDVGTPTRPSQPRTGDKPVLDWSDVVDDLNDHGVPLTPIADTYAAAM</sequence>
<evidence type="ECO:0000256" key="1">
    <source>
        <dbReference type="SAM" id="MobiDB-lite"/>
    </source>
</evidence>
<dbReference type="EMBL" id="MEHK01000001">
    <property type="protein sequence ID" value="OEJ35307.1"/>
    <property type="molecule type" value="Genomic_DNA"/>
</dbReference>
<gene>
    <name evidence="2" type="ORF">BGK67_32025</name>
</gene>
<dbReference type="RefSeq" id="WP_069923493.1">
    <property type="nucleotide sequence ID" value="NZ_MEHK01000001.1"/>
</dbReference>
<dbReference type="Proteomes" id="UP000095705">
    <property type="component" value="Unassembled WGS sequence"/>
</dbReference>
<comment type="caution">
    <text evidence="2">The sequence shown here is derived from an EMBL/GenBank/DDBJ whole genome shotgun (WGS) entry which is preliminary data.</text>
</comment>
<reference evidence="2 3" key="1">
    <citation type="submission" date="2016-08" db="EMBL/GenBank/DDBJ databases">
        <title>The complete genome of Streptomyces subrutilus 10-1-1.</title>
        <authorList>
            <person name="Chen X."/>
        </authorList>
    </citation>
    <scope>NUCLEOTIDE SEQUENCE [LARGE SCALE GENOMIC DNA]</scope>
    <source>
        <strain evidence="2 3">10-1-1</strain>
    </source>
</reference>
<protein>
    <submittedName>
        <fullName evidence="2">Uncharacterized protein</fullName>
    </submittedName>
</protein>